<dbReference type="EMBL" id="CP014135">
    <property type="protein sequence ID" value="AMB88147.1"/>
    <property type="molecule type" value="Genomic_DNA"/>
</dbReference>
<gene>
    <name evidence="1" type="ORF">AWM79_23870</name>
</gene>
<keyword evidence="2" id="KW-1185">Reference proteome</keyword>
<proteinExistence type="predicted"/>
<protein>
    <submittedName>
        <fullName evidence="1">Uncharacterized protein</fullName>
    </submittedName>
</protein>
<organism evidence="1 2">
    <name type="scientific">Pseudomonas agarici</name>
    <dbReference type="NCBI Taxonomy" id="46677"/>
    <lineage>
        <taxon>Bacteria</taxon>
        <taxon>Pseudomonadati</taxon>
        <taxon>Pseudomonadota</taxon>
        <taxon>Gammaproteobacteria</taxon>
        <taxon>Pseudomonadales</taxon>
        <taxon>Pseudomonadaceae</taxon>
        <taxon>Pseudomonas</taxon>
    </lineage>
</organism>
<evidence type="ECO:0000313" key="1">
    <source>
        <dbReference type="EMBL" id="AMB88147.1"/>
    </source>
</evidence>
<dbReference type="Proteomes" id="UP000063229">
    <property type="component" value="Chromosome"/>
</dbReference>
<name>A0A0X1T7M6_PSEAA</name>
<accession>A0A0X1T7M6</accession>
<dbReference type="AlphaFoldDB" id="A0A0X1T7M6"/>
<sequence length="196" mass="22041">MVLILAQSLNKLLSSRIAFPKKNCDICFTAIVDKRGTYESGETYIDFRPSVGWKATVKMDEKVLVQWPPGSGFLVRVYVSRTEVLFGSMDVLTLVQWTGYSENSGGSYDCLLLSDKKYPSYPVANFHTAELITTDATKATLYRIGTIKGKGEDYAFDEGESFVLRNYNDKLTVWDGMIKKCHEKGACIEVTIKSRE</sequence>
<dbReference type="KEGG" id="pagb:AWM79_23870"/>
<reference evidence="1 2" key="1">
    <citation type="submission" date="2016-01" db="EMBL/GenBank/DDBJ databases">
        <authorList>
            <person name="McClelland M."/>
            <person name="Jain A."/>
            <person name="Saraogi P."/>
            <person name="Mendelson R."/>
            <person name="Westerman R."/>
            <person name="SanMiguel P."/>
            <person name="Csonka L."/>
        </authorList>
    </citation>
    <scope>NUCLEOTIDE SEQUENCE [LARGE SCALE GENOMIC DNA]</scope>
    <source>
        <strain evidence="1 2">NCPPB 2472</strain>
    </source>
</reference>
<evidence type="ECO:0000313" key="2">
    <source>
        <dbReference type="Proteomes" id="UP000063229"/>
    </source>
</evidence>